<organism evidence="2 3">
    <name type="scientific">Bacillus mesophilum</name>
    <dbReference type="NCBI Taxonomy" id="1071718"/>
    <lineage>
        <taxon>Bacteria</taxon>
        <taxon>Bacillati</taxon>
        <taxon>Bacillota</taxon>
        <taxon>Bacilli</taxon>
        <taxon>Bacillales</taxon>
        <taxon>Bacillaceae</taxon>
        <taxon>Bacillus</taxon>
    </lineage>
</organism>
<keyword evidence="1" id="KW-0472">Membrane</keyword>
<keyword evidence="1" id="KW-1133">Transmembrane helix</keyword>
<dbReference type="RefSeq" id="WP_151575827.1">
    <property type="nucleotide sequence ID" value="NZ_WBOT01000009.1"/>
</dbReference>
<feature type="transmembrane region" description="Helical" evidence="1">
    <location>
        <begin position="158"/>
        <end position="182"/>
    </location>
</feature>
<name>A0A7V7UTB6_9BACI</name>
<feature type="transmembrane region" description="Helical" evidence="1">
    <location>
        <begin position="70"/>
        <end position="91"/>
    </location>
</feature>
<reference evidence="2 3" key="1">
    <citation type="journal article" date="2014" name="Arch. Microbiol.">
        <title>Bacillus mesophilum sp. nov., strain IITR-54T, a novel 4-chlorobiphenyl dechlorinating bacterium.</title>
        <authorList>
            <person name="Manickam N."/>
            <person name="Singh N.K."/>
            <person name="Bajaj A."/>
            <person name="Kumar R.M."/>
            <person name="Kaur G."/>
            <person name="Kaur N."/>
            <person name="Bala M."/>
            <person name="Kumar A."/>
            <person name="Mayilraj S."/>
        </authorList>
    </citation>
    <scope>NUCLEOTIDE SEQUENCE [LARGE SCALE GENOMIC DNA]</scope>
    <source>
        <strain evidence="2 3">IITR-54</strain>
    </source>
</reference>
<evidence type="ECO:0000256" key="1">
    <source>
        <dbReference type="SAM" id="Phobius"/>
    </source>
</evidence>
<accession>A0A7V7UTB6</accession>
<feature type="transmembrane region" description="Helical" evidence="1">
    <location>
        <begin position="127"/>
        <end position="146"/>
    </location>
</feature>
<proteinExistence type="predicted"/>
<feature type="transmembrane region" description="Helical" evidence="1">
    <location>
        <begin position="30"/>
        <end position="50"/>
    </location>
</feature>
<keyword evidence="1" id="KW-0812">Transmembrane</keyword>
<feature type="transmembrane region" description="Helical" evidence="1">
    <location>
        <begin position="98"/>
        <end position="121"/>
    </location>
</feature>
<feature type="transmembrane region" description="Helical" evidence="1">
    <location>
        <begin position="247"/>
        <end position="267"/>
    </location>
</feature>
<feature type="transmembrane region" description="Helical" evidence="1">
    <location>
        <begin position="222"/>
        <end position="241"/>
    </location>
</feature>
<comment type="caution">
    <text evidence="2">The sequence shown here is derived from an EMBL/GenBank/DDBJ whole genome shotgun (WGS) entry which is preliminary data.</text>
</comment>
<evidence type="ECO:0000313" key="2">
    <source>
        <dbReference type="EMBL" id="KAB2330070.1"/>
    </source>
</evidence>
<dbReference type="OrthoDB" id="1680238at2"/>
<protein>
    <submittedName>
        <fullName evidence="2">Uncharacterized protein</fullName>
    </submittedName>
</protein>
<dbReference type="EMBL" id="WBOT01000009">
    <property type="protein sequence ID" value="KAB2330070.1"/>
    <property type="molecule type" value="Genomic_DNA"/>
</dbReference>
<keyword evidence="3" id="KW-1185">Reference proteome</keyword>
<gene>
    <name evidence="2" type="ORF">F7732_20010</name>
</gene>
<dbReference type="AlphaFoldDB" id="A0A7V7UTB6"/>
<sequence length="279" mass="32776">MPNFVPYLILTVISVAILAKTIVQQRQFGYFVLFLSYSGMVYIAELFVMVLGNCYVYKPEVLSIAYYDHILGAIVSNLFVIPALGAAAAVYHLKVRWLFIFAVTLVGVEILFEWLGIYYANWWRKEYTFIAVFFFFILSRVWLWILQTGKRWVQFLSLWMQGWAGAATVMYTMSVIGIRYYQYGFFDNPYRDDIFISALLALLKGLIFAVGVFFIRKLRYRLLTPLFVFGADMPLYVSGVLVIEIQFWLYSIIYLMLGLLLLWWNHYACNVFRRMRQSL</sequence>
<feature type="transmembrane region" description="Helical" evidence="1">
    <location>
        <begin position="194"/>
        <end position="215"/>
    </location>
</feature>
<dbReference type="Proteomes" id="UP000441354">
    <property type="component" value="Unassembled WGS sequence"/>
</dbReference>
<evidence type="ECO:0000313" key="3">
    <source>
        <dbReference type="Proteomes" id="UP000441354"/>
    </source>
</evidence>
<feature type="transmembrane region" description="Helical" evidence="1">
    <location>
        <begin position="6"/>
        <end position="23"/>
    </location>
</feature>